<protein>
    <submittedName>
        <fullName evidence="2">Global transcription regulator sge1</fullName>
    </submittedName>
</protein>
<dbReference type="OrthoDB" id="5572844at2759"/>
<accession>A0A9W8GRG0</accession>
<organism evidence="2 3">
    <name type="scientific">Coemansia spiralis</name>
    <dbReference type="NCBI Taxonomy" id="417178"/>
    <lineage>
        <taxon>Eukaryota</taxon>
        <taxon>Fungi</taxon>
        <taxon>Fungi incertae sedis</taxon>
        <taxon>Zoopagomycota</taxon>
        <taxon>Kickxellomycotina</taxon>
        <taxon>Kickxellomycetes</taxon>
        <taxon>Kickxellales</taxon>
        <taxon>Kickxellaceae</taxon>
        <taxon>Coemansia</taxon>
    </lineage>
</organism>
<name>A0A9W8GRG0_9FUNG</name>
<dbReference type="EMBL" id="JANBTX010000010">
    <property type="protein sequence ID" value="KAJ2690573.1"/>
    <property type="molecule type" value="Genomic_DNA"/>
</dbReference>
<feature type="region of interest" description="Disordered" evidence="1">
    <location>
        <begin position="1"/>
        <end position="23"/>
    </location>
</feature>
<evidence type="ECO:0000313" key="3">
    <source>
        <dbReference type="Proteomes" id="UP001151516"/>
    </source>
</evidence>
<gene>
    <name evidence="2" type="primary">sge1</name>
    <name evidence="2" type="ORF">IWW39_000667</name>
</gene>
<keyword evidence="3" id="KW-1185">Reference proteome</keyword>
<dbReference type="GO" id="GO:0003677">
    <property type="term" value="F:DNA binding"/>
    <property type="evidence" value="ECO:0007669"/>
    <property type="project" value="TreeGrafter"/>
</dbReference>
<sequence>MSAINASSSESSTSGPPPPPIIDPCTVLSTLDTSPGEVIVGGSSECFTVTGLKVTSTRDAMMIFEACRRGILPRVIRRLQESEKQKIDAGTIVVFDEREAKMKRWTDGRLWTPSRIVNNFLLYRELDQKIQPGQEGAEEIGRWTRGRHTTSIGSRKGVFVLKEHGLIKRTISLSVPDNEAEYLRAEGSWKAPSRTHQQHLVAYSYTEGEALLPAPEDMEELQFLRLPMLLLKIQKFRRPVRISTNGSGDYDMVETDEGEESDSFKRINNSRRVYGSVTSGLDPATPLVQAVLTTAPLPLSSPVHYPPSAQAAAPPRLPPQELNVPIDLGFGSGFYAGAPVSLAGAPAFGYHSDGRMRAAAPFGDFAPAGAYDVMFGVAGEPVLGAFSQGAGMARPPAEYMDALYGLQQQHYQQEYFPPPPPQHARVFGDHKEGVELVHPQASHGRSP</sequence>
<evidence type="ECO:0000256" key="1">
    <source>
        <dbReference type="SAM" id="MobiDB-lite"/>
    </source>
</evidence>
<dbReference type="InterPro" id="IPR018608">
    <property type="entry name" value="Gti1/Pac2"/>
</dbReference>
<comment type="caution">
    <text evidence="2">The sequence shown here is derived from an EMBL/GenBank/DDBJ whole genome shotgun (WGS) entry which is preliminary data.</text>
</comment>
<dbReference type="PANTHER" id="PTHR28027">
    <property type="entry name" value="TRANSCRIPTIONAL REGULATOR MIT1"/>
    <property type="match status" value="1"/>
</dbReference>
<reference evidence="2" key="1">
    <citation type="submission" date="2022-07" db="EMBL/GenBank/DDBJ databases">
        <title>Phylogenomic reconstructions and comparative analyses of Kickxellomycotina fungi.</title>
        <authorList>
            <person name="Reynolds N.K."/>
            <person name="Stajich J.E."/>
            <person name="Barry K."/>
            <person name="Grigoriev I.V."/>
            <person name="Crous P."/>
            <person name="Smith M.E."/>
        </authorList>
    </citation>
    <scope>NUCLEOTIDE SEQUENCE</scope>
    <source>
        <strain evidence="2">CBS 109367</strain>
    </source>
</reference>
<dbReference type="PANTHER" id="PTHR28027:SF2">
    <property type="entry name" value="TRANSCRIPTIONAL REGULATOR MIT1"/>
    <property type="match status" value="1"/>
</dbReference>
<evidence type="ECO:0000313" key="2">
    <source>
        <dbReference type="EMBL" id="KAJ2690573.1"/>
    </source>
</evidence>
<dbReference type="Pfam" id="PF09729">
    <property type="entry name" value="Gti1_Pac2"/>
    <property type="match status" value="1"/>
</dbReference>
<proteinExistence type="predicted"/>
<dbReference type="Proteomes" id="UP001151516">
    <property type="component" value="Unassembled WGS sequence"/>
</dbReference>
<dbReference type="AlphaFoldDB" id="A0A9W8GRG0"/>